<evidence type="ECO:0000313" key="2">
    <source>
        <dbReference type="Proteomes" id="UP000265520"/>
    </source>
</evidence>
<reference evidence="1 2" key="1">
    <citation type="journal article" date="2018" name="Front. Plant Sci.">
        <title>Red Clover (Trifolium pratense) and Zigzag Clover (T. medium) - A Picture of Genomic Similarities and Differences.</title>
        <authorList>
            <person name="Dluhosova J."/>
            <person name="Istvanek J."/>
            <person name="Nedelnik J."/>
            <person name="Repkova J."/>
        </authorList>
    </citation>
    <scope>NUCLEOTIDE SEQUENCE [LARGE SCALE GENOMIC DNA]</scope>
    <source>
        <strain evidence="2">cv. 10/8</strain>
        <tissue evidence="1">Leaf</tissue>
    </source>
</reference>
<protein>
    <submittedName>
        <fullName evidence="1">Uncharacterized protein</fullName>
    </submittedName>
</protein>
<comment type="caution">
    <text evidence="1">The sequence shown here is derived from an EMBL/GenBank/DDBJ whole genome shotgun (WGS) entry which is preliminary data.</text>
</comment>
<accession>A0A392QF05</accession>
<organism evidence="1 2">
    <name type="scientific">Trifolium medium</name>
    <dbReference type="NCBI Taxonomy" id="97028"/>
    <lineage>
        <taxon>Eukaryota</taxon>
        <taxon>Viridiplantae</taxon>
        <taxon>Streptophyta</taxon>
        <taxon>Embryophyta</taxon>
        <taxon>Tracheophyta</taxon>
        <taxon>Spermatophyta</taxon>
        <taxon>Magnoliopsida</taxon>
        <taxon>eudicotyledons</taxon>
        <taxon>Gunneridae</taxon>
        <taxon>Pentapetalae</taxon>
        <taxon>rosids</taxon>
        <taxon>fabids</taxon>
        <taxon>Fabales</taxon>
        <taxon>Fabaceae</taxon>
        <taxon>Papilionoideae</taxon>
        <taxon>50 kb inversion clade</taxon>
        <taxon>NPAAA clade</taxon>
        <taxon>Hologalegina</taxon>
        <taxon>IRL clade</taxon>
        <taxon>Trifolieae</taxon>
        <taxon>Trifolium</taxon>
    </lineage>
</organism>
<sequence>MVFLLPPDIPICFCVLLGHDGHLQWAVYASSLTSGARGMRLTQQEGGESLVSTDMPTRLFDVAVSCWRDCRRLRRLHNLGCSSLCVVLLEAFHEPDFLKT</sequence>
<evidence type="ECO:0000313" key="1">
    <source>
        <dbReference type="EMBL" id="MCI22096.1"/>
    </source>
</evidence>
<name>A0A392QF05_9FABA</name>
<proteinExistence type="predicted"/>
<dbReference type="AlphaFoldDB" id="A0A392QF05"/>
<keyword evidence="2" id="KW-1185">Reference proteome</keyword>
<dbReference type="Proteomes" id="UP000265520">
    <property type="component" value="Unassembled WGS sequence"/>
</dbReference>
<dbReference type="EMBL" id="LXQA010128605">
    <property type="protein sequence ID" value="MCI22096.1"/>
    <property type="molecule type" value="Genomic_DNA"/>
</dbReference>